<reference evidence="2" key="1">
    <citation type="submission" date="2021-02" db="EMBL/GenBank/DDBJ databases">
        <title>Genome sequence Cadophora malorum strain M34.</title>
        <authorList>
            <person name="Stefanovic E."/>
            <person name="Vu D."/>
            <person name="Scully C."/>
            <person name="Dijksterhuis J."/>
            <person name="Roader J."/>
            <person name="Houbraken J."/>
        </authorList>
    </citation>
    <scope>NUCLEOTIDE SEQUENCE</scope>
    <source>
        <strain evidence="2">M34</strain>
    </source>
</reference>
<organism evidence="2 3">
    <name type="scientific">Cadophora malorum</name>
    <dbReference type="NCBI Taxonomy" id="108018"/>
    <lineage>
        <taxon>Eukaryota</taxon>
        <taxon>Fungi</taxon>
        <taxon>Dikarya</taxon>
        <taxon>Ascomycota</taxon>
        <taxon>Pezizomycotina</taxon>
        <taxon>Leotiomycetes</taxon>
        <taxon>Helotiales</taxon>
        <taxon>Ploettnerulaceae</taxon>
        <taxon>Cadophora</taxon>
    </lineage>
</organism>
<dbReference type="AlphaFoldDB" id="A0A8H7TDB2"/>
<protein>
    <submittedName>
        <fullName evidence="2">Uncharacterized protein</fullName>
    </submittedName>
</protein>
<comment type="caution">
    <text evidence="2">The sequence shown here is derived from an EMBL/GenBank/DDBJ whole genome shotgun (WGS) entry which is preliminary data.</text>
</comment>
<dbReference type="OrthoDB" id="414175at2759"/>
<dbReference type="Proteomes" id="UP000664132">
    <property type="component" value="Unassembled WGS sequence"/>
</dbReference>
<evidence type="ECO:0000256" key="1">
    <source>
        <dbReference type="SAM" id="MobiDB-lite"/>
    </source>
</evidence>
<sequence>MLPRANLRLRLSIDYAKGAFGEHGRHEHAPGTFPVAASDVGMIIKTGYATRDRLKAKLDTLGQGWDAENVDIAGDYPGGEPLTGVSIEIVDVLEGLLTVKGIGGSEKRIIMYKEFRKAVEETPNAMPEDVLRTGWGLDIIETSKLLTQAKINSLTSPFGDLNITELAMQHGIYVNEEYGLHFNGESARRTKISERRACVTFVGFHKMGVEEMQQTWEIFGDVRGMSRILRWWDVWGFQGKNLVRMSPKSEAQTRNVGESERGLDGSGSPVDVREA</sequence>
<accession>A0A8H7TDB2</accession>
<feature type="region of interest" description="Disordered" evidence="1">
    <location>
        <begin position="246"/>
        <end position="275"/>
    </location>
</feature>
<dbReference type="EMBL" id="JAFJYH010000104">
    <property type="protein sequence ID" value="KAG4419490.1"/>
    <property type="molecule type" value="Genomic_DNA"/>
</dbReference>
<evidence type="ECO:0000313" key="2">
    <source>
        <dbReference type="EMBL" id="KAG4419490.1"/>
    </source>
</evidence>
<keyword evidence="3" id="KW-1185">Reference proteome</keyword>
<gene>
    <name evidence="2" type="ORF">IFR04_007364</name>
</gene>
<proteinExistence type="predicted"/>
<evidence type="ECO:0000313" key="3">
    <source>
        <dbReference type="Proteomes" id="UP000664132"/>
    </source>
</evidence>
<name>A0A8H7TDB2_9HELO</name>